<keyword evidence="8" id="KW-1185">Reference proteome</keyword>
<dbReference type="GO" id="GO:0005886">
    <property type="term" value="C:plasma membrane"/>
    <property type="evidence" value="ECO:0007669"/>
    <property type="project" value="UniProtKB-SubCell"/>
</dbReference>
<feature type="transmembrane region" description="Helical" evidence="6">
    <location>
        <begin position="385"/>
        <end position="405"/>
    </location>
</feature>
<dbReference type="RefSeq" id="WP_073286504.1">
    <property type="nucleotide sequence ID" value="NZ_FRAS01000016.1"/>
</dbReference>
<feature type="transmembrane region" description="Helical" evidence="6">
    <location>
        <begin position="346"/>
        <end position="364"/>
    </location>
</feature>
<dbReference type="AlphaFoldDB" id="A0A1M7BGT1"/>
<organism evidence="7 8">
    <name type="scientific">Hymenobacter psychrotolerans DSM 18569</name>
    <dbReference type="NCBI Taxonomy" id="1121959"/>
    <lineage>
        <taxon>Bacteria</taxon>
        <taxon>Pseudomonadati</taxon>
        <taxon>Bacteroidota</taxon>
        <taxon>Cytophagia</taxon>
        <taxon>Cytophagales</taxon>
        <taxon>Hymenobacteraceae</taxon>
        <taxon>Hymenobacter</taxon>
    </lineage>
</organism>
<proteinExistence type="predicted"/>
<feature type="transmembrane region" description="Helical" evidence="6">
    <location>
        <begin position="321"/>
        <end position="340"/>
    </location>
</feature>
<comment type="subcellular location">
    <subcellularLocation>
        <location evidence="1">Cell membrane</location>
        <topology evidence="1">Multi-pass membrane protein</topology>
    </subcellularLocation>
</comment>
<evidence type="ECO:0000313" key="7">
    <source>
        <dbReference type="EMBL" id="SHL54200.1"/>
    </source>
</evidence>
<evidence type="ECO:0000256" key="2">
    <source>
        <dbReference type="ARBA" id="ARBA00022475"/>
    </source>
</evidence>
<feature type="transmembrane region" description="Helical" evidence="6">
    <location>
        <begin position="57"/>
        <end position="81"/>
    </location>
</feature>
<evidence type="ECO:0000256" key="6">
    <source>
        <dbReference type="SAM" id="Phobius"/>
    </source>
</evidence>
<name>A0A1M7BGT1_9BACT</name>
<sequence>MIVLFKQLRSIILSNLQQVKAKGSFAQNFAISLSGSVIVTALGFLLTPVMARIYTPAAYGQFAVFNSIISNLGLLSTMAYPNAIPLPKTKDKALALLQLILVLSFGYFVLSSIACLVFGKWIMDRMQVTAISYWFYSIPVILLLFNLSMAMNSWYTRTKEFKTRAGNDVLTSVAGRLFTLGYGFFVSGQVAGLVIGDIFSKTTLFIGLLRSGIYRELGEMRRSFSWKAIRAVAREYREFPLYMLPGGYINTLSAQLPIFLLTSSFGSTVVGLYSFSVSLLEIPVNLIGNAVAPVFYQKASETYNDNPGGLKDITLQIFNKLLYIGLLPFGIITIYGDVIFKFVFGARWEMAGVFTGYLGYYYIFKLTSQSTASIYTVLGKQRYMLLTNVLLLLVRAAALGIGIYMKDVNTGLLLFGIGSLVAVFMIDMHILHLLKLPVVRIGLRSLLLMGGTILVLKLSRVAFEYLSINAF</sequence>
<reference evidence="8" key="1">
    <citation type="submission" date="2016-11" db="EMBL/GenBank/DDBJ databases">
        <authorList>
            <person name="Varghese N."/>
            <person name="Submissions S."/>
        </authorList>
    </citation>
    <scope>NUCLEOTIDE SEQUENCE [LARGE SCALE GENOMIC DNA]</scope>
    <source>
        <strain evidence="8">DSM 18569</strain>
    </source>
</reference>
<evidence type="ECO:0000256" key="1">
    <source>
        <dbReference type="ARBA" id="ARBA00004651"/>
    </source>
</evidence>
<feature type="transmembrane region" description="Helical" evidence="6">
    <location>
        <begin position="29"/>
        <end position="51"/>
    </location>
</feature>
<dbReference type="PANTHER" id="PTHR30250">
    <property type="entry name" value="PST FAMILY PREDICTED COLANIC ACID TRANSPORTER"/>
    <property type="match status" value="1"/>
</dbReference>
<dbReference type="EMBL" id="FRAS01000016">
    <property type="protein sequence ID" value="SHL54200.1"/>
    <property type="molecule type" value="Genomic_DNA"/>
</dbReference>
<protein>
    <submittedName>
        <fullName evidence="7">Membrane protein involved in the export of O-antigen and teichoic acid</fullName>
    </submittedName>
</protein>
<keyword evidence="4 6" id="KW-1133">Transmembrane helix</keyword>
<feature type="transmembrane region" description="Helical" evidence="6">
    <location>
        <begin position="446"/>
        <end position="468"/>
    </location>
</feature>
<dbReference type="InterPro" id="IPR050833">
    <property type="entry name" value="Poly_Biosynth_Transport"/>
</dbReference>
<accession>A0A1M7BGT1</accession>
<evidence type="ECO:0000313" key="8">
    <source>
        <dbReference type="Proteomes" id="UP000183947"/>
    </source>
</evidence>
<feature type="transmembrane region" description="Helical" evidence="6">
    <location>
        <begin position="93"/>
        <end position="119"/>
    </location>
</feature>
<gene>
    <name evidence="7" type="ORF">SAMN02746009_02911</name>
</gene>
<evidence type="ECO:0000256" key="5">
    <source>
        <dbReference type="ARBA" id="ARBA00023136"/>
    </source>
</evidence>
<feature type="transmembrane region" description="Helical" evidence="6">
    <location>
        <begin position="131"/>
        <end position="155"/>
    </location>
</feature>
<evidence type="ECO:0000256" key="4">
    <source>
        <dbReference type="ARBA" id="ARBA00022989"/>
    </source>
</evidence>
<dbReference type="PANTHER" id="PTHR30250:SF28">
    <property type="entry name" value="POLYSACCHARIDE BIOSYNTHESIS PROTEIN"/>
    <property type="match status" value="1"/>
</dbReference>
<dbReference type="OrthoDB" id="109075at2"/>
<keyword evidence="5 6" id="KW-0472">Membrane</keyword>
<evidence type="ECO:0000256" key="3">
    <source>
        <dbReference type="ARBA" id="ARBA00022692"/>
    </source>
</evidence>
<keyword evidence="2" id="KW-1003">Cell membrane</keyword>
<dbReference type="STRING" id="1121959.SAMN02746009_02911"/>
<dbReference type="Proteomes" id="UP000183947">
    <property type="component" value="Unassembled WGS sequence"/>
</dbReference>
<keyword evidence="3 6" id="KW-0812">Transmembrane</keyword>
<feature type="transmembrane region" description="Helical" evidence="6">
    <location>
        <begin position="411"/>
        <end position="434"/>
    </location>
</feature>
<dbReference type="Pfam" id="PF13440">
    <property type="entry name" value="Polysacc_synt_3"/>
    <property type="match status" value="1"/>
</dbReference>